<evidence type="ECO:0000313" key="8">
    <source>
        <dbReference type="EMBL" id="MCK8785085.1"/>
    </source>
</evidence>
<accession>A0A9X2BXL4</accession>
<evidence type="ECO:0000256" key="3">
    <source>
        <dbReference type="ARBA" id="ARBA00022857"/>
    </source>
</evidence>
<evidence type="ECO:0000256" key="4">
    <source>
        <dbReference type="ARBA" id="ARBA00023002"/>
    </source>
</evidence>
<dbReference type="InterPro" id="IPR019914">
    <property type="entry name" value="Pyrimidine_monooxygenase_RutA"/>
</dbReference>
<comment type="caution">
    <text evidence="8">The sequence shown here is derived from an EMBL/GenBank/DDBJ whole genome shotgun (WGS) entry which is preliminary data.</text>
</comment>
<dbReference type="GO" id="GO:0008726">
    <property type="term" value="F:alkanesulfonate monooxygenase activity"/>
    <property type="evidence" value="ECO:0007669"/>
    <property type="project" value="TreeGrafter"/>
</dbReference>
<gene>
    <name evidence="6 8" type="primary">rutA</name>
    <name evidence="8" type="ORF">M0638_11890</name>
</gene>
<dbReference type="Pfam" id="PF00296">
    <property type="entry name" value="Bac_luciferase"/>
    <property type="match status" value="1"/>
</dbReference>
<name>A0A9X2BXL4_9PROT</name>
<dbReference type="EC" id="1.14.99.46" evidence="6"/>
<evidence type="ECO:0000256" key="6">
    <source>
        <dbReference type="HAMAP-Rule" id="MF_01699"/>
    </source>
</evidence>
<feature type="binding site" evidence="6">
    <location>
        <begin position="150"/>
        <end position="151"/>
    </location>
    <ligand>
        <name>FMN</name>
        <dbReference type="ChEBI" id="CHEBI:58210"/>
    </ligand>
</feature>
<keyword evidence="5 6" id="KW-0503">Monooxygenase</keyword>
<dbReference type="PANTHER" id="PTHR42847">
    <property type="entry name" value="ALKANESULFONATE MONOOXYGENASE"/>
    <property type="match status" value="1"/>
</dbReference>
<dbReference type="SUPFAM" id="SSF51679">
    <property type="entry name" value="Bacterial luciferase-like"/>
    <property type="match status" value="1"/>
</dbReference>
<evidence type="ECO:0000313" key="9">
    <source>
        <dbReference type="Proteomes" id="UP001139516"/>
    </source>
</evidence>
<proteinExistence type="inferred from homology"/>
<dbReference type="Proteomes" id="UP001139516">
    <property type="component" value="Unassembled WGS sequence"/>
</dbReference>
<dbReference type="GO" id="GO:0046306">
    <property type="term" value="P:alkanesulfonate catabolic process"/>
    <property type="evidence" value="ECO:0007669"/>
    <property type="project" value="TreeGrafter"/>
</dbReference>
<sequence length="369" mass="40428">MRAAAEDQGAMDVGVFIPINNNGWLMSTTSPQYLPSFDLNRAIVEKAEGYGLDFALSMIKLHGFGGKSGFWDYGLESFTLMAGLAAVTSRIRLFASIAVLTMPPPIAARMAVTIDSISHGRFGVNIVSGWQIAEYSQMGIWPGESHYARRYEYCAEYVRIMQELWETGRSDFKGDFFRMDDCRLLPQPMARIPIICAAQSDAGTRFAAEYGDYNFCVGFGVNQPLSVAPSIARLVAETGRTGRDVGALVMTMVIAEETDAAAMAKWQLYCDGVDHEALGWRAAQSGQDPSKDPYATANRQKMHAPNHPTNQGVLVGSYASVARMLDEMAEIPGLRGVMLTFDDFIEGMDKFGRHIQPLMRSRAGVAVAA</sequence>
<keyword evidence="3 6" id="KW-0521">NADP</keyword>
<feature type="domain" description="Luciferase-like" evidence="7">
    <location>
        <begin position="11"/>
        <end position="331"/>
    </location>
</feature>
<dbReference type="GO" id="GO:0019740">
    <property type="term" value="P:nitrogen utilization"/>
    <property type="evidence" value="ECO:0007669"/>
    <property type="project" value="UniProtKB-UniRule"/>
</dbReference>
<comment type="similarity">
    <text evidence="6">Belongs to the NtaA/SnaA/DszA monooxygenase family. RutA subfamily.</text>
</comment>
<evidence type="ECO:0000256" key="2">
    <source>
        <dbReference type="ARBA" id="ARBA00022643"/>
    </source>
</evidence>
<dbReference type="PANTHER" id="PTHR42847:SF4">
    <property type="entry name" value="ALKANESULFONATE MONOOXYGENASE-RELATED"/>
    <property type="match status" value="1"/>
</dbReference>
<dbReference type="AlphaFoldDB" id="A0A9X2BXL4"/>
<dbReference type="CDD" id="cd01094">
    <property type="entry name" value="Alkanesulfonate_monoxygenase"/>
    <property type="match status" value="1"/>
</dbReference>
<protein>
    <recommendedName>
        <fullName evidence="6">Pyrimidine monooxygenase RutA</fullName>
        <ecNumber evidence="6">1.14.99.46</ecNumber>
    </recommendedName>
</protein>
<dbReference type="GO" id="GO:0006212">
    <property type="term" value="P:uracil catabolic process"/>
    <property type="evidence" value="ECO:0007669"/>
    <property type="project" value="UniProtKB-UniRule"/>
</dbReference>
<reference evidence="8" key="1">
    <citation type="submission" date="2022-04" db="EMBL/GenBank/DDBJ databases">
        <title>Roseomonas acroporae sp. nov., isolated from coral Acropora digitifera.</title>
        <authorList>
            <person name="Sun H."/>
        </authorList>
    </citation>
    <scope>NUCLEOTIDE SEQUENCE</scope>
    <source>
        <strain evidence="8">NAR14</strain>
    </source>
</reference>
<dbReference type="RefSeq" id="WP_248667205.1">
    <property type="nucleotide sequence ID" value="NZ_JALPRX010000049.1"/>
</dbReference>
<comment type="catalytic activity">
    <reaction evidence="6">
        <text>uracil + FMNH2 + NADH + O2 = (Z)-3-ureidoacrylate + FMN + NAD(+) + H2O + H(+)</text>
        <dbReference type="Rhea" id="RHEA:31587"/>
        <dbReference type="ChEBI" id="CHEBI:15377"/>
        <dbReference type="ChEBI" id="CHEBI:15378"/>
        <dbReference type="ChEBI" id="CHEBI:15379"/>
        <dbReference type="ChEBI" id="CHEBI:17568"/>
        <dbReference type="ChEBI" id="CHEBI:57540"/>
        <dbReference type="ChEBI" id="CHEBI:57618"/>
        <dbReference type="ChEBI" id="CHEBI:57945"/>
        <dbReference type="ChEBI" id="CHEBI:58210"/>
        <dbReference type="ChEBI" id="CHEBI:59891"/>
        <dbReference type="EC" id="1.14.99.46"/>
    </reaction>
</comment>
<evidence type="ECO:0000256" key="1">
    <source>
        <dbReference type="ARBA" id="ARBA00022630"/>
    </source>
</evidence>
<feature type="binding site" evidence="6">
    <location>
        <position position="125"/>
    </location>
    <ligand>
        <name>FMN</name>
        <dbReference type="ChEBI" id="CHEBI:58210"/>
    </ligand>
</feature>
<dbReference type="InterPro" id="IPR036661">
    <property type="entry name" value="Luciferase-like_sf"/>
</dbReference>
<comment type="function">
    <text evidence="6">Catalyzes the pyrimidine ring opening between N-3 and C-4 by an unusual flavin hydroperoxide-catalyzed mechanism, adding oxygen atoms in the process to yield ureidoacrylate peracid, that immediately reacts with FMN forming ureidoacrylate and FMN-N(5)-oxide. The FMN-N(5)-oxide reacts spontaneously with NADH to produce FMN. Requires the flavin reductase RutF to regenerate FMN in vivo.</text>
</comment>
<dbReference type="NCBIfam" id="TIGR03612">
    <property type="entry name" value="RutA"/>
    <property type="match status" value="1"/>
</dbReference>
<feature type="binding site" evidence="6">
    <location>
        <begin position="59"/>
        <end position="60"/>
    </location>
    <ligand>
        <name>FMN</name>
        <dbReference type="ChEBI" id="CHEBI:58210"/>
    </ligand>
</feature>
<feature type="binding site" evidence="6">
    <location>
        <position position="200"/>
    </location>
    <ligand>
        <name>FMN</name>
        <dbReference type="ChEBI" id="CHEBI:58210"/>
    </ligand>
</feature>
<keyword evidence="1 6" id="KW-0285">Flavoprotein</keyword>
<dbReference type="HAMAP" id="MF_01699">
    <property type="entry name" value="RutA"/>
    <property type="match status" value="1"/>
</dbReference>
<evidence type="ECO:0000256" key="5">
    <source>
        <dbReference type="ARBA" id="ARBA00023033"/>
    </source>
</evidence>
<feature type="binding site" evidence="6">
    <location>
        <position position="134"/>
    </location>
    <ligand>
        <name>FMN</name>
        <dbReference type="ChEBI" id="CHEBI:58210"/>
    </ligand>
</feature>
<keyword evidence="4 6" id="KW-0560">Oxidoreductase</keyword>
<dbReference type="Gene3D" id="3.20.20.30">
    <property type="entry name" value="Luciferase-like domain"/>
    <property type="match status" value="1"/>
</dbReference>
<dbReference type="EMBL" id="JALPRX010000049">
    <property type="protein sequence ID" value="MCK8785085.1"/>
    <property type="molecule type" value="Genomic_DNA"/>
</dbReference>
<evidence type="ECO:0000259" key="7">
    <source>
        <dbReference type="Pfam" id="PF00296"/>
    </source>
</evidence>
<dbReference type="InterPro" id="IPR011251">
    <property type="entry name" value="Luciferase-like_dom"/>
</dbReference>
<dbReference type="InterPro" id="IPR050172">
    <property type="entry name" value="SsuD_RutA_monooxygenase"/>
</dbReference>
<comment type="catalytic activity">
    <reaction evidence="6">
        <text>thymine + FMNH2 + NADH + O2 = (Z)-2-methylureidoacrylate + FMN + NAD(+) + H2O + H(+)</text>
        <dbReference type="Rhea" id="RHEA:31599"/>
        <dbReference type="ChEBI" id="CHEBI:15377"/>
        <dbReference type="ChEBI" id="CHEBI:15378"/>
        <dbReference type="ChEBI" id="CHEBI:15379"/>
        <dbReference type="ChEBI" id="CHEBI:17821"/>
        <dbReference type="ChEBI" id="CHEBI:57540"/>
        <dbReference type="ChEBI" id="CHEBI:57618"/>
        <dbReference type="ChEBI" id="CHEBI:57945"/>
        <dbReference type="ChEBI" id="CHEBI:58210"/>
        <dbReference type="ChEBI" id="CHEBI:143783"/>
        <dbReference type="EC" id="1.14.99.46"/>
    </reaction>
</comment>
<keyword evidence="9" id="KW-1185">Reference proteome</keyword>
<organism evidence="8 9">
    <name type="scientific">Roseomonas acroporae</name>
    <dbReference type="NCBI Taxonomy" id="2937791"/>
    <lineage>
        <taxon>Bacteria</taxon>
        <taxon>Pseudomonadati</taxon>
        <taxon>Pseudomonadota</taxon>
        <taxon>Alphaproteobacteria</taxon>
        <taxon>Acetobacterales</taxon>
        <taxon>Roseomonadaceae</taxon>
        <taxon>Roseomonas</taxon>
    </lineage>
</organism>
<dbReference type="GO" id="GO:0052614">
    <property type="term" value="F:uracil oxygenase activity"/>
    <property type="evidence" value="ECO:0007669"/>
    <property type="project" value="UniProtKB-EC"/>
</dbReference>
<keyword evidence="2 6" id="KW-0288">FMN</keyword>